<feature type="chain" id="PRO_5022687073" description="Rhamnogalacturonan lyase domain-containing protein" evidence="1">
    <location>
        <begin position="22"/>
        <end position="250"/>
    </location>
</feature>
<gene>
    <name evidence="2" type="ORF">KOR42_25650</name>
</gene>
<dbReference type="SUPFAM" id="SSF49503">
    <property type="entry name" value="Cupredoxins"/>
    <property type="match status" value="1"/>
</dbReference>
<dbReference type="InterPro" id="IPR008969">
    <property type="entry name" value="CarboxyPept-like_regulatory"/>
</dbReference>
<keyword evidence="1" id="KW-0732">Signal</keyword>
<organism evidence="2 3">
    <name type="scientific">Thalassoglobus neptunius</name>
    <dbReference type="NCBI Taxonomy" id="1938619"/>
    <lineage>
        <taxon>Bacteria</taxon>
        <taxon>Pseudomonadati</taxon>
        <taxon>Planctomycetota</taxon>
        <taxon>Planctomycetia</taxon>
        <taxon>Planctomycetales</taxon>
        <taxon>Planctomycetaceae</taxon>
        <taxon>Thalassoglobus</taxon>
    </lineage>
</organism>
<dbReference type="AlphaFoldDB" id="A0A5C5WXS1"/>
<dbReference type="SUPFAM" id="SSF49464">
    <property type="entry name" value="Carboxypeptidase regulatory domain-like"/>
    <property type="match status" value="1"/>
</dbReference>
<evidence type="ECO:0000313" key="3">
    <source>
        <dbReference type="Proteomes" id="UP000317243"/>
    </source>
</evidence>
<evidence type="ECO:0000256" key="1">
    <source>
        <dbReference type="SAM" id="SignalP"/>
    </source>
</evidence>
<evidence type="ECO:0000313" key="2">
    <source>
        <dbReference type="EMBL" id="TWT55754.1"/>
    </source>
</evidence>
<dbReference type="InterPro" id="IPR008972">
    <property type="entry name" value="Cupredoxin"/>
</dbReference>
<feature type="signal peptide" evidence="1">
    <location>
        <begin position="1"/>
        <end position="21"/>
    </location>
</feature>
<proteinExistence type="predicted"/>
<dbReference type="EMBL" id="SIHI01000002">
    <property type="protein sequence ID" value="TWT55754.1"/>
    <property type="molecule type" value="Genomic_DNA"/>
</dbReference>
<dbReference type="RefSeq" id="WP_146510100.1">
    <property type="nucleotide sequence ID" value="NZ_SIHI01000002.1"/>
</dbReference>
<name>A0A5C5WXS1_9PLAN</name>
<keyword evidence="3" id="KW-1185">Reference proteome</keyword>
<comment type="caution">
    <text evidence="2">The sequence shown here is derived from an EMBL/GenBank/DDBJ whole genome shotgun (WGS) entry which is preliminary data.</text>
</comment>
<sequence length="250" mass="27284" precursor="true">MLRTALCVCAVLASSVTTVQAQGWGTIEGQFILEGDVPEVAPLVAKGDASAKDAAVCAANAVPNDAMAFNSENKGIANIVVFMRRASSIHPDLKESTEKNVEFDQKGCRFLPHAMVVRTDQTITCKSSDGVAHNVHSSPFANSPANFIVQPNDQKGVEVKVPLAESLPVQVVCDIHPWMKAWWIVLDHPYAAVTDENGKFTIENLPEGENEFRVWHENAGYINRKWVVNVKAGEVTKVETVEVPLSSFEE</sequence>
<dbReference type="Proteomes" id="UP000317243">
    <property type="component" value="Unassembled WGS sequence"/>
</dbReference>
<dbReference type="OrthoDB" id="9772097at2"/>
<dbReference type="Gene3D" id="2.60.40.1120">
    <property type="entry name" value="Carboxypeptidase-like, regulatory domain"/>
    <property type="match status" value="1"/>
</dbReference>
<protein>
    <recommendedName>
        <fullName evidence="4">Rhamnogalacturonan lyase domain-containing protein</fullName>
    </recommendedName>
</protein>
<evidence type="ECO:0008006" key="4">
    <source>
        <dbReference type="Google" id="ProtNLM"/>
    </source>
</evidence>
<dbReference type="Gene3D" id="2.60.40.420">
    <property type="entry name" value="Cupredoxins - blue copper proteins"/>
    <property type="match status" value="1"/>
</dbReference>
<reference evidence="2 3" key="1">
    <citation type="submission" date="2019-02" db="EMBL/GenBank/DDBJ databases">
        <title>Deep-cultivation of Planctomycetes and their phenomic and genomic characterization uncovers novel biology.</title>
        <authorList>
            <person name="Wiegand S."/>
            <person name="Jogler M."/>
            <person name="Boedeker C."/>
            <person name="Pinto D."/>
            <person name="Vollmers J."/>
            <person name="Rivas-Marin E."/>
            <person name="Kohn T."/>
            <person name="Peeters S.H."/>
            <person name="Heuer A."/>
            <person name="Rast P."/>
            <person name="Oberbeckmann S."/>
            <person name="Bunk B."/>
            <person name="Jeske O."/>
            <person name="Meyerdierks A."/>
            <person name="Storesund J.E."/>
            <person name="Kallscheuer N."/>
            <person name="Luecker S."/>
            <person name="Lage O.M."/>
            <person name="Pohl T."/>
            <person name="Merkel B.J."/>
            <person name="Hornburger P."/>
            <person name="Mueller R.-W."/>
            <person name="Bruemmer F."/>
            <person name="Labrenz M."/>
            <person name="Spormann A.M."/>
            <person name="Op Den Camp H."/>
            <person name="Overmann J."/>
            <person name="Amann R."/>
            <person name="Jetten M.S.M."/>
            <person name="Mascher T."/>
            <person name="Medema M.H."/>
            <person name="Devos D.P."/>
            <person name="Kaster A.-K."/>
            <person name="Ovreas L."/>
            <person name="Rohde M."/>
            <person name="Galperin M.Y."/>
            <person name="Jogler C."/>
        </authorList>
    </citation>
    <scope>NUCLEOTIDE SEQUENCE [LARGE SCALE GENOMIC DNA]</scope>
    <source>
        <strain evidence="2 3">KOR42</strain>
    </source>
</reference>
<accession>A0A5C5WXS1</accession>